<keyword evidence="4 6" id="KW-0808">Transferase</keyword>
<organism evidence="6 7">
    <name type="scientific">Haploplasma axanthum</name>
    <name type="common">Acholeplasma axanthum</name>
    <dbReference type="NCBI Taxonomy" id="29552"/>
    <lineage>
        <taxon>Bacteria</taxon>
        <taxon>Bacillati</taxon>
        <taxon>Mycoplasmatota</taxon>
        <taxon>Mollicutes</taxon>
        <taxon>Acholeplasmatales</taxon>
        <taxon>Acholeplasmataceae</taxon>
        <taxon>Haploplasma</taxon>
    </lineage>
</organism>
<dbReference type="InterPro" id="IPR029057">
    <property type="entry name" value="PRTase-like"/>
</dbReference>
<dbReference type="GO" id="GO:0006355">
    <property type="term" value="P:regulation of DNA-templated transcription"/>
    <property type="evidence" value="ECO:0007669"/>
    <property type="project" value="UniProtKB-UniRule"/>
</dbReference>
<evidence type="ECO:0000256" key="4">
    <source>
        <dbReference type="HAMAP-Rule" id="MF_01219"/>
    </source>
</evidence>
<dbReference type="PANTHER" id="PTHR11608:SF0">
    <property type="entry name" value="BIFUNCTIONAL PROTEIN PYRR"/>
    <property type="match status" value="1"/>
</dbReference>
<name>A0A449BF20_HAPAX</name>
<comment type="catalytic activity">
    <reaction evidence="4">
        <text>UMP + diphosphate = 5-phospho-alpha-D-ribose 1-diphosphate + uracil</text>
        <dbReference type="Rhea" id="RHEA:13017"/>
        <dbReference type="ChEBI" id="CHEBI:17568"/>
        <dbReference type="ChEBI" id="CHEBI:33019"/>
        <dbReference type="ChEBI" id="CHEBI:57865"/>
        <dbReference type="ChEBI" id="CHEBI:58017"/>
        <dbReference type="EC" id="2.4.2.9"/>
    </reaction>
</comment>
<dbReference type="Pfam" id="PF00156">
    <property type="entry name" value="Pribosyltran"/>
    <property type="match status" value="1"/>
</dbReference>
<dbReference type="KEGG" id="aaxa:NCTC10138_01432"/>
<keyword evidence="3 4" id="KW-0804">Transcription</keyword>
<comment type="function">
    <text evidence="4">Regulates the transcription of the pyrimidine nucleotide (pyr) operon in response to exogenous pyrimidines.</text>
</comment>
<evidence type="ECO:0000313" key="6">
    <source>
        <dbReference type="EMBL" id="VEU81041.1"/>
    </source>
</evidence>
<keyword evidence="2 4" id="KW-0805">Transcription regulation</keyword>
<dbReference type="NCBIfam" id="NF003549">
    <property type="entry name" value="PRK05205.1-5"/>
    <property type="match status" value="1"/>
</dbReference>
<dbReference type="Gene3D" id="3.40.50.2020">
    <property type="match status" value="1"/>
</dbReference>
<dbReference type="HAMAP" id="MF_01219">
    <property type="entry name" value="PyrR"/>
    <property type="match status" value="1"/>
</dbReference>
<dbReference type="SUPFAM" id="SSF53271">
    <property type="entry name" value="PRTase-like"/>
    <property type="match status" value="1"/>
</dbReference>
<evidence type="ECO:0000256" key="1">
    <source>
        <dbReference type="ARBA" id="ARBA00005565"/>
    </source>
</evidence>
<feature type="domain" description="Phosphoribosyltransferase" evidence="5">
    <location>
        <begin position="2"/>
        <end position="140"/>
    </location>
</feature>
<dbReference type="Proteomes" id="UP000289841">
    <property type="component" value="Chromosome"/>
</dbReference>
<accession>A0A449BF20</accession>
<dbReference type="InterPro" id="IPR023050">
    <property type="entry name" value="PyrR"/>
</dbReference>
<keyword evidence="4 6" id="KW-0328">Glycosyltransferase</keyword>
<dbReference type="InterPro" id="IPR050137">
    <property type="entry name" value="PyrR_bifunctional"/>
</dbReference>
<evidence type="ECO:0000256" key="2">
    <source>
        <dbReference type="ARBA" id="ARBA00023015"/>
    </source>
</evidence>
<sequence length="166" mass="19189">MKEILNEDQISRTLRRLTHEIIERNNDLSNLIIVGVEKKGLPIARILQENLKKFADIDVPLFSLDITNYRDDLKNESGKTNNFNVDKKDVILVDDVLYTGRTARAAMDALIDLGRFNKLQLAVLVDRGHRELPIRADYVGKNLPTSRHEKLLLSFDEFKLYIIEEE</sequence>
<evidence type="ECO:0000313" key="7">
    <source>
        <dbReference type="Proteomes" id="UP000289841"/>
    </source>
</evidence>
<dbReference type="AlphaFoldDB" id="A0A449BF20"/>
<dbReference type="OrthoDB" id="9802227at2"/>
<feature type="short sequence motif" description="PRPP-binding" evidence="4">
    <location>
        <begin position="90"/>
        <end position="102"/>
    </location>
</feature>
<dbReference type="STRING" id="1278311.GCA_000428705_00123"/>
<dbReference type="EC" id="2.4.2.9" evidence="4"/>
<evidence type="ECO:0000259" key="5">
    <source>
        <dbReference type="Pfam" id="PF00156"/>
    </source>
</evidence>
<dbReference type="FunFam" id="3.40.50.2020:FF:000020">
    <property type="entry name" value="Bifunctional protein PyrR"/>
    <property type="match status" value="1"/>
</dbReference>
<reference evidence="6 7" key="1">
    <citation type="submission" date="2019-01" db="EMBL/GenBank/DDBJ databases">
        <authorList>
            <consortium name="Pathogen Informatics"/>
        </authorList>
    </citation>
    <scope>NUCLEOTIDE SEQUENCE [LARGE SCALE GENOMIC DNA]</scope>
    <source>
        <strain evidence="6 7">NCTC10138</strain>
    </source>
</reference>
<protein>
    <recommendedName>
        <fullName evidence="4">Bifunctional protein PyrR</fullName>
    </recommendedName>
    <domain>
        <recommendedName>
            <fullName evidence="4">Pyrimidine operon regulatory protein</fullName>
        </recommendedName>
    </domain>
    <domain>
        <recommendedName>
            <fullName evidence="4">Uracil phosphoribosyltransferase</fullName>
            <shortName evidence="4">UPRTase</shortName>
            <ecNumber evidence="4">2.4.2.9</ecNumber>
        </recommendedName>
    </domain>
</protein>
<dbReference type="RefSeq" id="WP_035375506.1">
    <property type="nucleotide sequence ID" value="NZ_LR215048.1"/>
</dbReference>
<comment type="similarity">
    <text evidence="1 4">Belongs to the purine/pyrimidine phosphoribosyltransferase family. PyrR subfamily.</text>
</comment>
<dbReference type="PANTHER" id="PTHR11608">
    <property type="entry name" value="BIFUNCTIONAL PROTEIN PYRR"/>
    <property type="match status" value="1"/>
</dbReference>
<dbReference type="InterPro" id="IPR000836">
    <property type="entry name" value="PRTase_dom"/>
</dbReference>
<proteinExistence type="inferred from homology"/>
<dbReference type="CDD" id="cd06223">
    <property type="entry name" value="PRTases_typeI"/>
    <property type="match status" value="1"/>
</dbReference>
<evidence type="ECO:0000256" key="3">
    <source>
        <dbReference type="ARBA" id="ARBA00023163"/>
    </source>
</evidence>
<gene>
    <name evidence="4 6" type="primary">pyrR</name>
    <name evidence="6" type="ORF">NCTC10138_01432</name>
</gene>
<dbReference type="GO" id="GO:0004845">
    <property type="term" value="F:uracil phosphoribosyltransferase activity"/>
    <property type="evidence" value="ECO:0007669"/>
    <property type="project" value="UniProtKB-UniRule"/>
</dbReference>
<comment type="function">
    <text evidence="4">Also displays a weak uracil phosphoribosyltransferase activity which is not physiologically significant.</text>
</comment>
<keyword evidence="7" id="KW-1185">Reference proteome</keyword>
<dbReference type="EMBL" id="LR215048">
    <property type="protein sequence ID" value="VEU81041.1"/>
    <property type="molecule type" value="Genomic_DNA"/>
</dbReference>